<protein>
    <recommendedName>
        <fullName evidence="6">Cytochrome P450</fullName>
    </recommendedName>
</protein>
<proteinExistence type="inferred from homology"/>
<dbReference type="AlphaFoldDB" id="A0A2N9ISY2"/>
<dbReference type="PRINTS" id="PR00463">
    <property type="entry name" value="EP450I"/>
</dbReference>
<dbReference type="PANTHER" id="PTHR47955:SF15">
    <property type="entry name" value="CYTOCHROME P450 71A2-LIKE"/>
    <property type="match status" value="1"/>
</dbReference>
<dbReference type="InterPro" id="IPR001128">
    <property type="entry name" value="Cyt_P450"/>
</dbReference>
<evidence type="ECO:0000313" key="5">
    <source>
        <dbReference type="EMBL" id="SPD28567.1"/>
    </source>
</evidence>
<keyword evidence="4" id="KW-0732">Signal</keyword>
<name>A0A2N9ISY2_FAGSY</name>
<evidence type="ECO:0000256" key="1">
    <source>
        <dbReference type="ARBA" id="ARBA00010617"/>
    </source>
</evidence>
<dbReference type="Gene3D" id="1.10.630.10">
    <property type="entry name" value="Cytochrome P450"/>
    <property type="match status" value="1"/>
</dbReference>
<keyword evidence="3" id="KW-0408">Iron</keyword>
<dbReference type="Pfam" id="PF00067">
    <property type="entry name" value="p450"/>
    <property type="match status" value="1"/>
</dbReference>
<feature type="signal peptide" evidence="4">
    <location>
        <begin position="1"/>
        <end position="26"/>
    </location>
</feature>
<dbReference type="GO" id="GO:0005506">
    <property type="term" value="F:iron ion binding"/>
    <property type="evidence" value="ECO:0007669"/>
    <property type="project" value="InterPro"/>
</dbReference>
<evidence type="ECO:0000256" key="2">
    <source>
        <dbReference type="ARBA" id="ARBA00022723"/>
    </source>
</evidence>
<comment type="similarity">
    <text evidence="1">Belongs to the cytochrome P450 family.</text>
</comment>
<dbReference type="InterPro" id="IPR002401">
    <property type="entry name" value="Cyt_P450_E_grp-I"/>
</dbReference>
<dbReference type="EMBL" id="OIVN01006237">
    <property type="protein sequence ID" value="SPD28567.1"/>
    <property type="molecule type" value="Genomic_DNA"/>
</dbReference>
<accession>A0A2N9ISY2</accession>
<reference evidence="5" key="1">
    <citation type="submission" date="2018-02" db="EMBL/GenBank/DDBJ databases">
        <authorList>
            <person name="Cohen D.B."/>
            <person name="Kent A.D."/>
        </authorList>
    </citation>
    <scope>NUCLEOTIDE SEQUENCE</scope>
</reference>
<evidence type="ECO:0000256" key="4">
    <source>
        <dbReference type="SAM" id="SignalP"/>
    </source>
</evidence>
<evidence type="ECO:0000256" key="3">
    <source>
        <dbReference type="ARBA" id="ARBA00023004"/>
    </source>
</evidence>
<sequence>MHPLLIYLLPFLLFTHLLIKWLSITAKKNLPPSPPKLPVLGNLHQLGLYPNRTLASLAQLHGPLMLLHFGSRPVLIVSSADMAREIFKTHDSSFLNRPKLSNTDRLLYRGKDLSTSPYGEYWRQMRSICVFQLLSNKRVHSFQAVREEVSFFIEKIIEFSNSMSLPVNLSELFASLTNNVICKVAIGKKYSVGEGGRKFKKMLGELMGLLCYFNVGDFTPWLAWVNHINGLDASLSGEINFHNNKLLEGIVEQHMYKVQSESNGDGNTQDEYKKDLVDLLLEIQKNNIAGISIDGENIKGLILLDKGLSLASKKERRLERPKSLDFGSDLGLDARWLDSDLCLMIDLSFAWSDHDSMARSRLTGSEAQILNVLARSWLMKKEN</sequence>
<dbReference type="GO" id="GO:0020037">
    <property type="term" value="F:heme binding"/>
    <property type="evidence" value="ECO:0007669"/>
    <property type="project" value="InterPro"/>
</dbReference>
<evidence type="ECO:0008006" key="6">
    <source>
        <dbReference type="Google" id="ProtNLM"/>
    </source>
</evidence>
<feature type="chain" id="PRO_5014757443" description="Cytochrome P450" evidence="4">
    <location>
        <begin position="27"/>
        <end position="383"/>
    </location>
</feature>
<dbReference type="InterPro" id="IPR036396">
    <property type="entry name" value="Cyt_P450_sf"/>
</dbReference>
<dbReference type="SUPFAM" id="SSF48264">
    <property type="entry name" value="Cytochrome P450"/>
    <property type="match status" value="1"/>
</dbReference>
<dbReference type="PANTHER" id="PTHR47955">
    <property type="entry name" value="CYTOCHROME P450 FAMILY 71 PROTEIN"/>
    <property type="match status" value="1"/>
</dbReference>
<organism evidence="5">
    <name type="scientific">Fagus sylvatica</name>
    <name type="common">Beechnut</name>
    <dbReference type="NCBI Taxonomy" id="28930"/>
    <lineage>
        <taxon>Eukaryota</taxon>
        <taxon>Viridiplantae</taxon>
        <taxon>Streptophyta</taxon>
        <taxon>Embryophyta</taxon>
        <taxon>Tracheophyta</taxon>
        <taxon>Spermatophyta</taxon>
        <taxon>Magnoliopsida</taxon>
        <taxon>eudicotyledons</taxon>
        <taxon>Gunneridae</taxon>
        <taxon>Pentapetalae</taxon>
        <taxon>rosids</taxon>
        <taxon>fabids</taxon>
        <taxon>Fagales</taxon>
        <taxon>Fagaceae</taxon>
        <taxon>Fagus</taxon>
    </lineage>
</organism>
<dbReference type="GO" id="GO:0016705">
    <property type="term" value="F:oxidoreductase activity, acting on paired donors, with incorporation or reduction of molecular oxygen"/>
    <property type="evidence" value="ECO:0007669"/>
    <property type="project" value="InterPro"/>
</dbReference>
<dbReference type="GO" id="GO:0004497">
    <property type="term" value="F:monooxygenase activity"/>
    <property type="evidence" value="ECO:0007669"/>
    <property type="project" value="InterPro"/>
</dbReference>
<keyword evidence="2" id="KW-0479">Metal-binding</keyword>
<gene>
    <name evidence="5" type="ORF">FSB_LOCUS56449</name>
</gene>